<accession>A0A2S9QIY7</accession>
<protein>
    <recommendedName>
        <fullName evidence="3">Urease accessory protein UreF</fullName>
    </recommendedName>
</protein>
<dbReference type="InterPro" id="IPR038277">
    <property type="entry name" value="UreF_sf"/>
</dbReference>
<evidence type="ECO:0000313" key="4">
    <source>
        <dbReference type="EMBL" id="PRH89315.1"/>
    </source>
</evidence>
<keyword evidence="3" id="KW-0963">Cytoplasm</keyword>
<dbReference type="Pfam" id="PF01730">
    <property type="entry name" value="UreF"/>
    <property type="match status" value="1"/>
</dbReference>
<organism evidence="4 5">
    <name type="scientific">Labrys okinawensis</name>
    <dbReference type="NCBI Taxonomy" id="346911"/>
    <lineage>
        <taxon>Bacteria</taxon>
        <taxon>Pseudomonadati</taxon>
        <taxon>Pseudomonadota</taxon>
        <taxon>Alphaproteobacteria</taxon>
        <taxon>Hyphomicrobiales</taxon>
        <taxon>Xanthobacteraceae</taxon>
        <taxon>Labrys</taxon>
    </lineage>
</organism>
<dbReference type="RefSeq" id="WP_105860278.1">
    <property type="nucleotide sequence ID" value="NZ_PUEJ01000001.1"/>
</dbReference>
<comment type="function">
    <text evidence="3">Required for maturation of urease via the functional incorporation of the urease nickel metallocenter.</text>
</comment>
<comment type="similarity">
    <text evidence="3">Belongs to the UreF family.</text>
</comment>
<dbReference type="PIRSF" id="PIRSF009467">
    <property type="entry name" value="Ureas_acces_UreF"/>
    <property type="match status" value="1"/>
</dbReference>
<comment type="caution">
    <text evidence="4">The sequence shown here is derived from an EMBL/GenBank/DDBJ whole genome shotgun (WGS) entry which is preliminary data.</text>
</comment>
<reference evidence="4 5" key="1">
    <citation type="submission" date="2018-02" db="EMBL/GenBank/DDBJ databases">
        <title>Whole genome sequencing of endophytic bacterium.</title>
        <authorList>
            <person name="Eedara R."/>
            <person name="Podile A.R."/>
        </authorList>
    </citation>
    <scope>NUCLEOTIDE SEQUENCE [LARGE SCALE GENOMIC DNA]</scope>
    <source>
        <strain evidence="4 5">RP1T</strain>
    </source>
</reference>
<keyword evidence="5" id="KW-1185">Reference proteome</keyword>
<evidence type="ECO:0000256" key="3">
    <source>
        <dbReference type="HAMAP-Rule" id="MF_01385"/>
    </source>
</evidence>
<sequence length="235" mass="24999">MAPTTVTPTATITTTGIVMTDGTAHLVRLLSWLSPAFPVGAFAYSHGLERAVHDGLIEDRSALTDWLSEIVQSGSGWNDAILLAEAWRLASRGESCAAIAELAEAMVGTRERHRETMLQGEAFGQAVAHWTGEAIGPMPYAVAIGQAAARHGIALDQALAGFLHAFTANLIQAAIRLVPLGQRDGVLSLAALEPIILATARRASLATLDDLGACTLMSDIVSMRHETQYSRIFRS</sequence>
<dbReference type="PANTHER" id="PTHR33620">
    <property type="entry name" value="UREASE ACCESSORY PROTEIN F"/>
    <property type="match status" value="1"/>
</dbReference>
<dbReference type="Gene3D" id="1.10.4190.10">
    <property type="entry name" value="Urease accessory protein UreF"/>
    <property type="match status" value="1"/>
</dbReference>
<name>A0A2S9QIY7_9HYPH</name>
<dbReference type="InterPro" id="IPR002639">
    <property type="entry name" value="UreF"/>
</dbReference>
<dbReference type="OrthoDB" id="9798772at2"/>
<proteinExistence type="inferred from homology"/>
<comment type="subunit">
    <text evidence="3">UreD, UreF and UreG form a complex that acts as a GTP-hydrolysis-dependent molecular chaperone, activating the urease apoprotein by helping to assemble the nickel containing metallocenter of UreC. The UreE protein probably delivers the nickel.</text>
</comment>
<gene>
    <name evidence="3" type="primary">ureF</name>
    <name evidence="4" type="ORF">C5L14_01600</name>
</gene>
<keyword evidence="2 3" id="KW-0143">Chaperone</keyword>
<dbReference type="EMBL" id="PUEJ01000001">
    <property type="protein sequence ID" value="PRH89315.1"/>
    <property type="molecule type" value="Genomic_DNA"/>
</dbReference>
<dbReference type="PANTHER" id="PTHR33620:SF1">
    <property type="entry name" value="UREASE ACCESSORY PROTEIN F"/>
    <property type="match status" value="1"/>
</dbReference>
<comment type="subcellular location">
    <subcellularLocation>
        <location evidence="3">Cytoplasm</location>
    </subcellularLocation>
</comment>
<dbReference type="GO" id="GO:0016151">
    <property type="term" value="F:nickel cation binding"/>
    <property type="evidence" value="ECO:0007669"/>
    <property type="project" value="UniProtKB-UniRule"/>
</dbReference>
<keyword evidence="1 3" id="KW-0996">Nickel insertion</keyword>
<dbReference type="GO" id="GO:0005737">
    <property type="term" value="C:cytoplasm"/>
    <property type="evidence" value="ECO:0007669"/>
    <property type="project" value="UniProtKB-SubCell"/>
</dbReference>
<dbReference type="HAMAP" id="MF_01385">
    <property type="entry name" value="UreF"/>
    <property type="match status" value="1"/>
</dbReference>
<evidence type="ECO:0000256" key="2">
    <source>
        <dbReference type="ARBA" id="ARBA00023186"/>
    </source>
</evidence>
<dbReference type="Proteomes" id="UP000237682">
    <property type="component" value="Unassembled WGS sequence"/>
</dbReference>
<dbReference type="AlphaFoldDB" id="A0A2S9QIY7"/>
<evidence type="ECO:0000313" key="5">
    <source>
        <dbReference type="Proteomes" id="UP000237682"/>
    </source>
</evidence>
<evidence type="ECO:0000256" key="1">
    <source>
        <dbReference type="ARBA" id="ARBA00022988"/>
    </source>
</evidence>